<sequence>MIRSLLGMICFLLLVFVALSEAYCNSSCIEIYQPVCGTDHKTYDNKCYLQLATCRSNGRIKFLHDGACEKKECPEFCTLEYEPVCGTDGKTYGNLLSEAYCNSSCIEIYQPVCGTDHKTYSNKCYLQLATCRSNGRIKFLHDGICEKRNCPDVCIQVFDPVCGTDGVTYGNACQLGIVACKNPSLGLRIAHEGECCKLETIHQHKTFLDDYGRFQLVVTS</sequence>
<dbReference type="Proteomes" id="UP000747542">
    <property type="component" value="Unassembled WGS sequence"/>
</dbReference>
<dbReference type="GO" id="GO:0005576">
    <property type="term" value="C:extracellular region"/>
    <property type="evidence" value="ECO:0007669"/>
    <property type="project" value="TreeGrafter"/>
</dbReference>
<dbReference type="PROSITE" id="PS51465">
    <property type="entry name" value="KAZAL_2"/>
    <property type="match status" value="4"/>
</dbReference>
<feature type="domain" description="Kazal-like" evidence="5">
    <location>
        <begin position="72"/>
        <end position="94"/>
    </location>
</feature>
<dbReference type="InterPro" id="IPR050653">
    <property type="entry name" value="Prot_Inhib_GrowthFact_Antg"/>
</dbReference>
<dbReference type="SUPFAM" id="SSF100895">
    <property type="entry name" value="Kazal-type serine protease inhibitors"/>
    <property type="match status" value="4"/>
</dbReference>
<accession>A0A8J5K161</accession>
<evidence type="ECO:0000256" key="4">
    <source>
        <dbReference type="SAM" id="SignalP"/>
    </source>
</evidence>
<dbReference type="AlphaFoldDB" id="A0A8J5K161"/>
<keyword evidence="2" id="KW-0722">Serine protease inhibitor</keyword>
<keyword evidence="4" id="KW-0732">Signal</keyword>
<gene>
    <name evidence="6" type="primary">Mcpi-L2</name>
    <name evidence="6" type="ORF">Hamer_G011146</name>
</gene>
<feature type="chain" id="PRO_5035252576" evidence="4">
    <location>
        <begin position="23"/>
        <end position="220"/>
    </location>
</feature>
<feature type="domain" description="Kazal-like" evidence="5">
    <location>
        <begin position="149"/>
        <end position="195"/>
    </location>
</feature>
<keyword evidence="3" id="KW-1015">Disulfide bond</keyword>
<dbReference type="InterPro" id="IPR002350">
    <property type="entry name" value="Kazal_dom"/>
</dbReference>
<comment type="caution">
    <text evidence="6">The sequence shown here is derived from an EMBL/GenBank/DDBJ whole genome shotgun (WGS) entry which is preliminary data.</text>
</comment>
<feature type="signal peptide" evidence="4">
    <location>
        <begin position="1"/>
        <end position="22"/>
    </location>
</feature>
<dbReference type="Gene3D" id="3.30.60.30">
    <property type="match status" value="4"/>
</dbReference>
<feature type="domain" description="Kazal-like" evidence="5">
    <location>
        <begin position="95"/>
        <end position="147"/>
    </location>
</feature>
<evidence type="ECO:0000259" key="5">
    <source>
        <dbReference type="PROSITE" id="PS51465"/>
    </source>
</evidence>
<feature type="domain" description="Kazal-like" evidence="5">
    <location>
        <begin position="18"/>
        <end position="70"/>
    </location>
</feature>
<dbReference type="SMART" id="SM00280">
    <property type="entry name" value="KAZAL"/>
    <property type="match status" value="4"/>
</dbReference>
<protein>
    <submittedName>
        <fullName evidence="6">Four-domain proteases inhibitor-like 2</fullName>
    </submittedName>
</protein>
<keyword evidence="1" id="KW-0646">Protease inhibitor</keyword>
<evidence type="ECO:0000313" key="6">
    <source>
        <dbReference type="EMBL" id="KAG7166316.1"/>
    </source>
</evidence>
<name>A0A8J5K161_HOMAM</name>
<dbReference type="CDD" id="cd00104">
    <property type="entry name" value="KAZAL_FS"/>
    <property type="match status" value="3"/>
</dbReference>
<evidence type="ECO:0000313" key="7">
    <source>
        <dbReference type="Proteomes" id="UP000747542"/>
    </source>
</evidence>
<organism evidence="6 7">
    <name type="scientific">Homarus americanus</name>
    <name type="common">American lobster</name>
    <dbReference type="NCBI Taxonomy" id="6706"/>
    <lineage>
        <taxon>Eukaryota</taxon>
        <taxon>Metazoa</taxon>
        <taxon>Ecdysozoa</taxon>
        <taxon>Arthropoda</taxon>
        <taxon>Crustacea</taxon>
        <taxon>Multicrustacea</taxon>
        <taxon>Malacostraca</taxon>
        <taxon>Eumalacostraca</taxon>
        <taxon>Eucarida</taxon>
        <taxon>Decapoda</taxon>
        <taxon>Pleocyemata</taxon>
        <taxon>Astacidea</taxon>
        <taxon>Nephropoidea</taxon>
        <taxon>Nephropidae</taxon>
        <taxon>Homarus</taxon>
    </lineage>
</organism>
<proteinExistence type="predicted"/>
<dbReference type="PANTHER" id="PTHR10913:SF45">
    <property type="entry name" value="FOLLISTATIN, ISOFORM A-RELATED"/>
    <property type="match status" value="1"/>
</dbReference>
<dbReference type="PANTHER" id="PTHR10913">
    <property type="entry name" value="FOLLISTATIN-RELATED"/>
    <property type="match status" value="1"/>
</dbReference>
<evidence type="ECO:0000256" key="2">
    <source>
        <dbReference type="ARBA" id="ARBA00022900"/>
    </source>
</evidence>
<evidence type="ECO:0000256" key="3">
    <source>
        <dbReference type="ARBA" id="ARBA00023157"/>
    </source>
</evidence>
<keyword evidence="7" id="KW-1185">Reference proteome</keyword>
<dbReference type="EMBL" id="JAHLQT010022636">
    <property type="protein sequence ID" value="KAG7166316.1"/>
    <property type="molecule type" value="Genomic_DNA"/>
</dbReference>
<dbReference type="InterPro" id="IPR036058">
    <property type="entry name" value="Kazal_dom_sf"/>
</dbReference>
<evidence type="ECO:0000256" key="1">
    <source>
        <dbReference type="ARBA" id="ARBA00022690"/>
    </source>
</evidence>
<reference evidence="6" key="1">
    <citation type="journal article" date="2021" name="Sci. Adv.">
        <title>The American lobster genome reveals insights on longevity, neural, and immune adaptations.</title>
        <authorList>
            <person name="Polinski J.M."/>
            <person name="Zimin A.V."/>
            <person name="Clark K.F."/>
            <person name="Kohn A.B."/>
            <person name="Sadowski N."/>
            <person name="Timp W."/>
            <person name="Ptitsyn A."/>
            <person name="Khanna P."/>
            <person name="Romanova D.Y."/>
            <person name="Williams P."/>
            <person name="Greenwood S.J."/>
            <person name="Moroz L.L."/>
            <person name="Walt D.R."/>
            <person name="Bodnar A.G."/>
        </authorList>
    </citation>
    <scope>NUCLEOTIDE SEQUENCE</scope>
    <source>
        <strain evidence="6">GMGI-L3</strain>
    </source>
</reference>
<dbReference type="Pfam" id="PF00050">
    <property type="entry name" value="Kazal_1"/>
    <property type="match status" value="4"/>
</dbReference>